<reference evidence="3" key="2">
    <citation type="submission" date="2022-03" db="EMBL/GenBank/DDBJ databases">
        <title>Draft title - Genomic analysis of global carrot germplasm unveils the trajectory of domestication and the origin of high carotenoid orange carrot.</title>
        <authorList>
            <person name="Iorizzo M."/>
            <person name="Ellison S."/>
            <person name="Senalik D."/>
            <person name="Macko-Podgorni A."/>
            <person name="Grzebelus D."/>
            <person name="Bostan H."/>
            <person name="Rolling W."/>
            <person name="Curaba J."/>
            <person name="Simon P."/>
        </authorList>
    </citation>
    <scope>NUCLEOTIDE SEQUENCE</scope>
    <source>
        <tissue evidence="3">Leaf</tissue>
    </source>
</reference>
<keyword evidence="2" id="KW-0732">Signal</keyword>
<gene>
    <name evidence="3" type="ORF">DCAR_0206218</name>
</gene>
<evidence type="ECO:0000256" key="1">
    <source>
        <dbReference type="SAM" id="MobiDB-lite"/>
    </source>
</evidence>
<dbReference type="EMBL" id="CP093344">
    <property type="protein sequence ID" value="WOG86998.1"/>
    <property type="molecule type" value="Genomic_DNA"/>
</dbReference>
<sequence>MSKLVVALITATLVAVVSAQGGDLQSCLFNCRLRVISCATGCRIGAGPFPFNIRLCLGQCSFQNFQCLQSCMNPRPPPQRPHHPHFHRPPKGPRRPHFHRPPKSPLEPHPIVPPPQTLKPQSLPSASAYFLPLPPPPSQLHHFEKGN</sequence>
<evidence type="ECO:0000256" key="2">
    <source>
        <dbReference type="SAM" id="SignalP"/>
    </source>
</evidence>
<dbReference type="AlphaFoldDB" id="A0A162AR79"/>
<proteinExistence type="predicted"/>
<organism evidence="3 4">
    <name type="scientific">Daucus carota subsp. sativus</name>
    <name type="common">Carrot</name>
    <dbReference type="NCBI Taxonomy" id="79200"/>
    <lineage>
        <taxon>Eukaryota</taxon>
        <taxon>Viridiplantae</taxon>
        <taxon>Streptophyta</taxon>
        <taxon>Embryophyta</taxon>
        <taxon>Tracheophyta</taxon>
        <taxon>Spermatophyta</taxon>
        <taxon>Magnoliopsida</taxon>
        <taxon>eudicotyledons</taxon>
        <taxon>Gunneridae</taxon>
        <taxon>Pentapetalae</taxon>
        <taxon>asterids</taxon>
        <taxon>campanulids</taxon>
        <taxon>Apiales</taxon>
        <taxon>Apiaceae</taxon>
        <taxon>Apioideae</taxon>
        <taxon>Scandiceae</taxon>
        <taxon>Daucinae</taxon>
        <taxon>Daucus</taxon>
        <taxon>Daucus sect. Daucus</taxon>
    </lineage>
</organism>
<accession>A0A162AR79</accession>
<reference evidence="3" key="1">
    <citation type="journal article" date="2016" name="Nat. Genet.">
        <title>A high-quality carrot genome assembly provides new insights into carotenoid accumulation and asterid genome evolution.</title>
        <authorList>
            <person name="Iorizzo M."/>
            <person name="Ellison S."/>
            <person name="Senalik D."/>
            <person name="Zeng P."/>
            <person name="Satapoomin P."/>
            <person name="Huang J."/>
            <person name="Bowman M."/>
            <person name="Iovene M."/>
            <person name="Sanseverino W."/>
            <person name="Cavagnaro P."/>
            <person name="Yildiz M."/>
            <person name="Macko-Podgorni A."/>
            <person name="Moranska E."/>
            <person name="Grzebelus E."/>
            <person name="Grzebelus D."/>
            <person name="Ashrafi H."/>
            <person name="Zheng Z."/>
            <person name="Cheng S."/>
            <person name="Spooner D."/>
            <person name="Van Deynze A."/>
            <person name="Simon P."/>
        </authorList>
    </citation>
    <scope>NUCLEOTIDE SEQUENCE</scope>
    <source>
        <tissue evidence="3">Leaf</tissue>
    </source>
</reference>
<feature type="compositionally biased region" description="Basic residues" evidence="1">
    <location>
        <begin position="80"/>
        <end position="102"/>
    </location>
</feature>
<feature type="chain" id="PRO_5043926724" evidence="2">
    <location>
        <begin position="20"/>
        <end position="147"/>
    </location>
</feature>
<feature type="region of interest" description="Disordered" evidence="1">
    <location>
        <begin position="73"/>
        <end position="147"/>
    </location>
</feature>
<name>A0A162AR79_DAUCS</name>
<dbReference type="Gramene" id="KZN04683">
    <property type="protein sequence ID" value="KZN04683"/>
    <property type="gene ID" value="DCAR_005520"/>
</dbReference>
<feature type="compositionally biased region" description="Low complexity" evidence="1">
    <location>
        <begin position="122"/>
        <end position="131"/>
    </location>
</feature>
<protein>
    <submittedName>
        <fullName evidence="3">Uncharacterized protein</fullName>
    </submittedName>
</protein>
<keyword evidence="4" id="KW-1185">Reference proteome</keyword>
<feature type="compositionally biased region" description="Pro residues" evidence="1">
    <location>
        <begin position="103"/>
        <end position="117"/>
    </location>
</feature>
<evidence type="ECO:0000313" key="3">
    <source>
        <dbReference type="EMBL" id="WOG86998.1"/>
    </source>
</evidence>
<evidence type="ECO:0000313" key="4">
    <source>
        <dbReference type="Proteomes" id="UP000077755"/>
    </source>
</evidence>
<feature type="signal peptide" evidence="2">
    <location>
        <begin position="1"/>
        <end position="19"/>
    </location>
</feature>
<dbReference type="Proteomes" id="UP000077755">
    <property type="component" value="Chromosome 2"/>
</dbReference>